<reference evidence="2" key="1">
    <citation type="submission" date="2020-01" db="EMBL/GenBank/DDBJ databases">
        <title>Draft genome sequence of the Termite Coptotermes fromosanus.</title>
        <authorList>
            <person name="Itakura S."/>
            <person name="Yosikawa Y."/>
            <person name="Umezawa K."/>
        </authorList>
    </citation>
    <scope>NUCLEOTIDE SEQUENCE [LARGE SCALE GENOMIC DNA]</scope>
</reference>
<accession>A0A6L2PAL1</accession>
<dbReference type="AlphaFoldDB" id="A0A6L2PAL1"/>
<name>A0A6L2PAL1_COPFO</name>
<organism evidence="1 2">
    <name type="scientific">Coptotermes formosanus</name>
    <name type="common">Formosan subterranean termite</name>
    <dbReference type="NCBI Taxonomy" id="36987"/>
    <lineage>
        <taxon>Eukaryota</taxon>
        <taxon>Metazoa</taxon>
        <taxon>Ecdysozoa</taxon>
        <taxon>Arthropoda</taxon>
        <taxon>Hexapoda</taxon>
        <taxon>Insecta</taxon>
        <taxon>Pterygota</taxon>
        <taxon>Neoptera</taxon>
        <taxon>Polyneoptera</taxon>
        <taxon>Dictyoptera</taxon>
        <taxon>Blattodea</taxon>
        <taxon>Blattoidea</taxon>
        <taxon>Termitoidae</taxon>
        <taxon>Rhinotermitidae</taxon>
        <taxon>Coptotermes</taxon>
    </lineage>
</organism>
<keyword evidence="2" id="KW-1185">Reference proteome</keyword>
<sequence>MNWPCYAIQQSQFLQGTLTGSEIWINHVTAQVKRASMLWGLPFSTSKRFPATSSVKKTTATVFDHGKHCNSALL</sequence>
<gene>
    <name evidence="1" type="ORF">Cfor_06227</name>
</gene>
<evidence type="ECO:0000313" key="2">
    <source>
        <dbReference type="Proteomes" id="UP000502823"/>
    </source>
</evidence>
<protein>
    <submittedName>
        <fullName evidence="1">Uncharacterized protein</fullName>
    </submittedName>
</protein>
<dbReference type="Proteomes" id="UP000502823">
    <property type="component" value="Unassembled WGS sequence"/>
</dbReference>
<proteinExistence type="predicted"/>
<evidence type="ECO:0000313" key="1">
    <source>
        <dbReference type="EMBL" id="GFG28390.1"/>
    </source>
</evidence>
<dbReference type="InParanoid" id="A0A6L2PAL1"/>
<dbReference type="EMBL" id="BLKM01000064">
    <property type="protein sequence ID" value="GFG28390.1"/>
    <property type="molecule type" value="Genomic_DNA"/>
</dbReference>
<comment type="caution">
    <text evidence="1">The sequence shown here is derived from an EMBL/GenBank/DDBJ whole genome shotgun (WGS) entry which is preliminary data.</text>
</comment>